<dbReference type="Proteomes" id="UP000736787">
    <property type="component" value="Unassembled WGS sequence"/>
</dbReference>
<dbReference type="Proteomes" id="UP000760860">
    <property type="component" value="Unassembled WGS sequence"/>
</dbReference>
<dbReference type="EMBL" id="RCMK01004519">
    <property type="protein sequence ID" value="KAG2871316.1"/>
    <property type="molecule type" value="Genomic_DNA"/>
</dbReference>
<evidence type="ECO:0000313" key="1">
    <source>
        <dbReference type="EMBL" id="KAG2871316.1"/>
    </source>
</evidence>
<feature type="non-terminal residue" evidence="2">
    <location>
        <position position="105"/>
    </location>
</feature>
<accession>A0A8T1GTQ3</accession>
<name>A0A8T1GTQ3_9STRA</name>
<reference evidence="2" key="1">
    <citation type="submission" date="2018-05" db="EMBL/GenBank/DDBJ databases">
        <title>Effector identification in a new, highly contiguous assembly of the strawberry crown rot pathogen Phytophthora cactorum.</title>
        <authorList>
            <person name="Armitage A.D."/>
            <person name="Nellist C.F."/>
            <person name="Bates H."/>
            <person name="Vickerstaff R.J."/>
            <person name="Harrison R.J."/>
        </authorList>
    </citation>
    <scope>NUCLEOTIDE SEQUENCE</scope>
    <source>
        <strain evidence="1">4040</strain>
        <strain evidence="2">P421</strain>
    </source>
</reference>
<organism evidence="2 3">
    <name type="scientific">Phytophthora cactorum</name>
    <dbReference type="NCBI Taxonomy" id="29920"/>
    <lineage>
        <taxon>Eukaryota</taxon>
        <taxon>Sar</taxon>
        <taxon>Stramenopiles</taxon>
        <taxon>Oomycota</taxon>
        <taxon>Peronosporomycetes</taxon>
        <taxon>Peronosporales</taxon>
        <taxon>Peronosporaceae</taxon>
        <taxon>Phytophthora</taxon>
    </lineage>
</organism>
<sequence>MIPHLGCKSGVKVCLIPAIPRSALLRIVWTLALPTKPHPMTVHSQRADEEQIKSFVKHGKHLHKILLPIFADLQFRLAFRLLPVRARFWFLEAVHPRIQYCVRDE</sequence>
<dbReference type="AlphaFoldDB" id="A0A8T1GTQ3"/>
<dbReference type="EMBL" id="RCMV01005271">
    <property type="protein sequence ID" value="KAG3188337.1"/>
    <property type="molecule type" value="Genomic_DNA"/>
</dbReference>
<proteinExistence type="predicted"/>
<protein>
    <submittedName>
        <fullName evidence="2">Uncharacterized protein</fullName>
    </submittedName>
</protein>
<evidence type="ECO:0000313" key="3">
    <source>
        <dbReference type="Proteomes" id="UP000760860"/>
    </source>
</evidence>
<comment type="caution">
    <text evidence="2">The sequence shown here is derived from an EMBL/GenBank/DDBJ whole genome shotgun (WGS) entry which is preliminary data.</text>
</comment>
<gene>
    <name evidence="1" type="ORF">PC117_g28282</name>
    <name evidence="2" type="ORF">PC129_g25200</name>
</gene>
<evidence type="ECO:0000313" key="2">
    <source>
        <dbReference type="EMBL" id="KAG3188337.1"/>
    </source>
</evidence>